<reference evidence="6 7" key="1">
    <citation type="journal article" date="2011" name="J. Bacteriol.">
        <title>Draft genome sequence of the anoxygenic filamentous phototrophic bacterium Oscillochloris trichoides subsp. DG-6.</title>
        <authorList>
            <person name="Kuznetsov B.B."/>
            <person name="Ivanovsky R.N."/>
            <person name="Keppen O.I."/>
            <person name="Sukhacheva M.V."/>
            <person name="Bumazhkin B.K."/>
            <person name="Patutina E.O."/>
            <person name="Beletsky A.V."/>
            <person name="Mardanov A.V."/>
            <person name="Baslerov R.V."/>
            <person name="Panteleeva A.N."/>
            <person name="Kolganova T.V."/>
            <person name="Ravin N.V."/>
            <person name="Skryabin K.G."/>
        </authorList>
    </citation>
    <scope>NUCLEOTIDE SEQUENCE [LARGE SCALE GENOMIC DNA]</scope>
    <source>
        <strain evidence="6 7">DG-6</strain>
    </source>
</reference>
<dbReference type="EMBL" id="ADVR01000005">
    <property type="protein sequence ID" value="EFO81813.1"/>
    <property type="molecule type" value="Genomic_DNA"/>
</dbReference>
<feature type="modified residue" description="4-aspartylphosphate" evidence="3">
    <location>
        <position position="50"/>
    </location>
</feature>
<sequence>MIVDDHKMVRKGLHVFLSFYADIVVVAEAADGQQALDLCHQYAPDVILMDIAMPVMDGPTATMHIRAAFPHIQVLVLTSLVDETMVVRAIRAGALGYLYKDVEADQLAIAIRNAMHGRATIDAQLLHVLTHQTDKAAQRPDLTNREREVLRLLVAGKTNHQIADLLKISPATVRIHVSSILAKLGVNNRTEAAIIAVQHKLIP</sequence>
<evidence type="ECO:0000313" key="6">
    <source>
        <dbReference type="EMBL" id="EFO81813.1"/>
    </source>
</evidence>
<dbReference type="PANTHER" id="PTHR43214:SF43">
    <property type="entry name" value="TWO-COMPONENT RESPONSE REGULATOR"/>
    <property type="match status" value="1"/>
</dbReference>
<feature type="domain" description="HTH luxR-type" evidence="4">
    <location>
        <begin position="135"/>
        <end position="200"/>
    </location>
</feature>
<keyword evidence="2" id="KW-0238">DNA-binding</keyword>
<dbReference type="OrthoDB" id="484100at2"/>
<dbReference type="Pfam" id="PF00196">
    <property type="entry name" value="GerE"/>
    <property type="match status" value="1"/>
</dbReference>
<evidence type="ECO:0000259" key="5">
    <source>
        <dbReference type="PROSITE" id="PS50110"/>
    </source>
</evidence>
<dbReference type="InterPro" id="IPR001789">
    <property type="entry name" value="Sig_transdc_resp-reg_receiver"/>
</dbReference>
<evidence type="ECO:0000256" key="2">
    <source>
        <dbReference type="ARBA" id="ARBA00023125"/>
    </source>
</evidence>
<protein>
    <submittedName>
        <fullName evidence="6">Two component LuxR family transcriptional regulator</fullName>
    </submittedName>
</protein>
<dbReference type="GO" id="GO:0003677">
    <property type="term" value="F:DNA binding"/>
    <property type="evidence" value="ECO:0007669"/>
    <property type="project" value="UniProtKB-KW"/>
</dbReference>
<dbReference type="InterPro" id="IPR011006">
    <property type="entry name" value="CheY-like_superfamily"/>
</dbReference>
<comment type="caution">
    <text evidence="6">The sequence shown here is derived from an EMBL/GenBank/DDBJ whole genome shotgun (WGS) entry which is preliminary data.</text>
</comment>
<organism evidence="6 7">
    <name type="scientific">Oscillochloris trichoides DG-6</name>
    <dbReference type="NCBI Taxonomy" id="765420"/>
    <lineage>
        <taxon>Bacteria</taxon>
        <taxon>Bacillati</taxon>
        <taxon>Chloroflexota</taxon>
        <taxon>Chloroflexia</taxon>
        <taxon>Chloroflexales</taxon>
        <taxon>Chloroflexineae</taxon>
        <taxon>Oscillochloridaceae</taxon>
        <taxon>Oscillochloris</taxon>
    </lineage>
</organism>
<evidence type="ECO:0000256" key="3">
    <source>
        <dbReference type="PROSITE-ProRule" id="PRU00169"/>
    </source>
</evidence>
<proteinExistence type="predicted"/>
<dbReference type="PANTHER" id="PTHR43214">
    <property type="entry name" value="TWO-COMPONENT RESPONSE REGULATOR"/>
    <property type="match status" value="1"/>
</dbReference>
<evidence type="ECO:0000259" key="4">
    <source>
        <dbReference type="PROSITE" id="PS50043"/>
    </source>
</evidence>
<dbReference type="Gene3D" id="3.40.50.2300">
    <property type="match status" value="1"/>
</dbReference>
<dbReference type="STRING" id="765420.OSCT_0390"/>
<keyword evidence="1 3" id="KW-0597">Phosphoprotein</keyword>
<gene>
    <name evidence="6" type="ORF">OSCT_0390</name>
</gene>
<dbReference type="InterPro" id="IPR016032">
    <property type="entry name" value="Sig_transdc_resp-reg_C-effctor"/>
</dbReference>
<dbReference type="InterPro" id="IPR058245">
    <property type="entry name" value="NreC/VraR/RcsB-like_REC"/>
</dbReference>
<dbReference type="PRINTS" id="PR00038">
    <property type="entry name" value="HTHLUXR"/>
</dbReference>
<dbReference type="SUPFAM" id="SSF52172">
    <property type="entry name" value="CheY-like"/>
    <property type="match status" value="1"/>
</dbReference>
<dbReference type="Pfam" id="PF00072">
    <property type="entry name" value="Response_reg"/>
    <property type="match status" value="1"/>
</dbReference>
<dbReference type="AlphaFoldDB" id="E1IAN9"/>
<dbReference type="SMART" id="SM00448">
    <property type="entry name" value="REC"/>
    <property type="match status" value="1"/>
</dbReference>
<dbReference type="PROSITE" id="PS50043">
    <property type="entry name" value="HTH_LUXR_2"/>
    <property type="match status" value="1"/>
</dbReference>
<dbReference type="InterPro" id="IPR039420">
    <property type="entry name" value="WalR-like"/>
</dbReference>
<dbReference type="SUPFAM" id="SSF46894">
    <property type="entry name" value="C-terminal effector domain of the bipartite response regulators"/>
    <property type="match status" value="1"/>
</dbReference>
<accession>E1IAN9</accession>
<keyword evidence="7" id="KW-1185">Reference proteome</keyword>
<dbReference type="PROSITE" id="PS50110">
    <property type="entry name" value="RESPONSE_REGULATORY"/>
    <property type="match status" value="1"/>
</dbReference>
<dbReference type="GO" id="GO:0000160">
    <property type="term" value="P:phosphorelay signal transduction system"/>
    <property type="evidence" value="ECO:0007669"/>
    <property type="project" value="InterPro"/>
</dbReference>
<evidence type="ECO:0000256" key="1">
    <source>
        <dbReference type="ARBA" id="ARBA00022553"/>
    </source>
</evidence>
<evidence type="ECO:0000313" key="7">
    <source>
        <dbReference type="Proteomes" id="UP000054010"/>
    </source>
</evidence>
<dbReference type="PROSITE" id="PS00622">
    <property type="entry name" value="HTH_LUXR_1"/>
    <property type="match status" value="1"/>
</dbReference>
<name>E1IAN9_9CHLR</name>
<feature type="domain" description="Response regulatory" evidence="5">
    <location>
        <begin position="1"/>
        <end position="115"/>
    </location>
</feature>
<dbReference type="CDD" id="cd06170">
    <property type="entry name" value="LuxR_C_like"/>
    <property type="match status" value="1"/>
</dbReference>
<dbReference type="InterPro" id="IPR000792">
    <property type="entry name" value="Tscrpt_reg_LuxR_C"/>
</dbReference>
<dbReference type="HOGENOM" id="CLU_000445_90_10_0"/>
<dbReference type="SMART" id="SM00421">
    <property type="entry name" value="HTH_LUXR"/>
    <property type="match status" value="1"/>
</dbReference>
<dbReference type="Proteomes" id="UP000054010">
    <property type="component" value="Unassembled WGS sequence"/>
</dbReference>
<dbReference type="eggNOG" id="COG2197">
    <property type="taxonomic scope" value="Bacteria"/>
</dbReference>
<dbReference type="CDD" id="cd17535">
    <property type="entry name" value="REC_NarL-like"/>
    <property type="match status" value="1"/>
</dbReference>
<dbReference type="GO" id="GO:0006355">
    <property type="term" value="P:regulation of DNA-templated transcription"/>
    <property type="evidence" value="ECO:0007669"/>
    <property type="project" value="InterPro"/>
</dbReference>